<evidence type="ECO:0000313" key="3">
    <source>
        <dbReference type="Proteomes" id="UP000240206"/>
    </source>
</evidence>
<keyword evidence="1" id="KW-0812">Transmembrane</keyword>
<feature type="transmembrane region" description="Helical" evidence="1">
    <location>
        <begin position="107"/>
        <end position="127"/>
    </location>
</feature>
<keyword evidence="3" id="KW-1185">Reference proteome</keyword>
<dbReference type="AlphaFoldDB" id="A0A2P7EE53"/>
<accession>A0A2P7EE53</accession>
<evidence type="ECO:0000313" key="2">
    <source>
        <dbReference type="EMBL" id="PSI01511.1"/>
    </source>
</evidence>
<comment type="caution">
    <text evidence="2">The sequence shown here is derived from an EMBL/GenBank/DDBJ whole genome shotgun (WGS) entry which is preliminary data.</text>
</comment>
<dbReference type="EMBL" id="PXVC01000030">
    <property type="protein sequence ID" value="PSI01511.1"/>
    <property type="molecule type" value="Genomic_DNA"/>
</dbReference>
<proteinExistence type="predicted"/>
<gene>
    <name evidence="2" type="ORF">C7K08_07720</name>
</gene>
<name>A0A2P7EE53_9SYNE</name>
<keyword evidence="1" id="KW-1133">Transmembrane helix</keyword>
<protein>
    <submittedName>
        <fullName evidence="2">Uncharacterized protein</fullName>
    </submittedName>
</protein>
<organism evidence="2 3">
    <name type="scientific">Synechococcus lacustris str. Tous</name>
    <dbReference type="NCBI Taxonomy" id="1910958"/>
    <lineage>
        <taxon>Bacteria</taxon>
        <taxon>Bacillati</taxon>
        <taxon>Cyanobacteriota</taxon>
        <taxon>Cyanophyceae</taxon>
        <taxon>Synechococcales</taxon>
        <taxon>Synechococcaceae</taxon>
        <taxon>Synechococcus</taxon>
    </lineage>
</organism>
<feature type="transmembrane region" description="Helical" evidence="1">
    <location>
        <begin position="139"/>
        <end position="159"/>
    </location>
</feature>
<dbReference type="Proteomes" id="UP000240206">
    <property type="component" value="Unassembled WGS sequence"/>
</dbReference>
<feature type="non-terminal residue" evidence="2">
    <location>
        <position position="161"/>
    </location>
</feature>
<evidence type="ECO:0000256" key="1">
    <source>
        <dbReference type="SAM" id="Phobius"/>
    </source>
</evidence>
<reference evidence="3" key="1">
    <citation type="submission" date="2018-03" db="EMBL/GenBank/DDBJ databases">
        <title>Ecological and genomic features of two cosmopolitan and abundant freshwater picocyanobacteria.</title>
        <authorList>
            <person name="Cabello-Yeves P.J."/>
            <person name="Picazo A."/>
            <person name="Camacho A."/>
            <person name="Callieri C."/>
            <person name="Rosselli R."/>
            <person name="Roda-Garcia J."/>
            <person name="Coutinho F.H."/>
            <person name="Rodriguez-Valera F."/>
        </authorList>
    </citation>
    <scope>NUCLEOTIDE SEQUENCE [LARGE SCALE GENOMIC DNA]</scope>
    <source>
        <strain evidence="3">Tous</strain>
    </source>
</reference>
<feature type="transmembrane region" description="Helical" evidence="1">
    <location>
        <begin position="69"/>
        <end position="87"/>
    </location>
</feature>
<feature type="transmembrane region" description="Helical" evidence="1">
    <location>
        <begin position="40"/>
        <end position="57"/>
    </location>
</feature>
<keyword evidence="1" id="KW-0472">Membrane</keyword>
<feature type="transmembrane region" description="Helical" evidence="1">
    <location>
        <begin position="16"/>
        <end position="34"/>
    </location>
</feature>
<sequence>MDRRFWDINRIRKRHVAYRYLLFLEVFIICIIPLGFSYPLVLSASALVLELYVLFFLGKVSNLRKGRLFMYFLGGSAFVVELIWFILDLSYTVSYVDGFFALNQPALSLLRFTLWFFFFGLLLIRLIKSLIREPFVTTSVVMGAGAGYLMLGFVGGVLLNT</sequence>